<dbReference type="InterPro" id="IPR001926">
    <property type="entry name" value="TrpB-like_PALP"/>
</dbReference>
<evidence type="ECO:0000313" key="5">
    <source>
        <dbReference type="Proteomes" id="UP000824209"/>
    </source>
</evidence>
<name>A0A9D2M3N9_9FIRM</name>
<dbReference type="InterPro" id="IPR050214">
    <property type="entry name" value="Cys_Synth/Cystath_Beta-Synth"/>
</dbReference>
<sequence length="299" mass="32094">MDIKASYYETLYQRSVVQLSGYSAKYALPQSLYAYLAFGGPTASMKDALAEGMLAIATEKGLLQPGQPVVETSSGSFAVALAIACAHSRHPLILCMPSSVPEARQKLFIKLGAKIALTNQIYGRMGLKKRAREAVEKTGGYYLDYFDNDLNAEFHRRVTGPNIARATEGALDAIVVGVGSGGTITGVGEFMKAWYPDVRMIAVEPYESQVLAGGEPGAHSIPGLGPGFVPENYNPYIVDAIIPVTSQDAAETAQEVLKSDAIPASPSAGAVLDAAHRYMKENKDMRRVLCIFSGKETYE</sequence>
<dbReference type="Gene3D" id="3.40.50.1100">
    <property type="match status" value="2"/>
</dbReference>
<protein>
    <submittedName>
        <fullName evidence="4">Cysteine synthase family protein</fullName>
    </submittedName>
</protein>
<reference evidence="4" key="1">
    <citation type="journal article" date="2021" name="PeerJ">
        <title>Extensive microbial diversity within the chicken gut microbiome revealed by metagenomics and culture.</title>
        <authorList>
            <person name="Gilroy R."/>
            <person name="Ravi A."/>
            <person name="Getino M."/>
            <person name="Pursley I."/>
            <person name="Horton D.L."/>
            <person name="Alikhan N.F."/>
            <person name="Baker D."/>
            <person name="Gharbi K."/>
            <person name="Hall N."/>
            <person name="Watson M."/>
            <person name="Adriaenssens E.M."/>
            <person name="Foster-Nyarko E."/>
            <person name="Jarju S."/>
            <person name="Secka A."/>
            <person name="Antonio M."/>
            <person name="Oren A."/>
            <person name="Chaudhuri R.R."/>
            <person name="La Ragione R."/>
            <person name="Hildebrand F."/>
            <person name="Pallen M.J."/>
        </authorList>
    </citation>
    <scope>NUCLEOTIDE SEQUENCE</scope>
    <source>
        <strain evidence="4">ChiBcec8-14828</strain>
    </source>
</reference>
<dbReference type="Pfam" id="PF00291">
    <property type="entry name" value="PALP"/>
    <property type="match status" value="1"/>
</dbReference>
<dbReference type="Proteomes" id="UP000824209">
    <property type="component" value="Unassembled WGS sequence"/>
</dbReference>
<dbReference type="AlphaFoldDB" id="A0A9D2M3N9"/>
<accession>A0A9D2M3N9</accession>
<dbReference type="CDD" id="cd01561">
    <property type="entry name" value="CBS_like"/>
    <property type="match status" value="1"/>
</dbReference>
<keyword evidence="2" id="KW-0663">Pyridoxal phosphate</keyword>
<dbReference type="GO" id="GO:1901605">
    <property type="term" value="P:alpha-amino acid metabolic process"/>
    <property type="evidence" value="ECO:0007669"/>
    <property type="project" value="UniProtKB-ARBA"/>
</dbReference>
<dbReference type="SUPFAM" id="SSF53686">
    <property type="entry name" value="Tryptophan synthase beta subunit-like PLP-dependent enzymes"/>
    <property type="match status" value="1"/>
</dbReference>
<evidence type="ECO:0000256" key="1">
    <source>
        <dbReference type="ARBA" id="ARBA00001933"/>
    </source>
</evidence>
<comment type="caution">
    <text evidence="4">The sequence shown here is derived from an EMBL/GenBank/DDBJ whole genome shotgun (WGS) entry which is preliminary data.</text>
</comment>
<evidence type="ECO:0000256" key="2">
    <source>
        <dbReference type="ARBA" id="ARBA00022898"/>
    </source>
</evidence>
<proteinExistence type="predicted"/>
<feature type="domain" description="Tryptophan synthase beta chain-like PALP" evidence="3">
    <location>
        <begin position="16"/>
        <end position="294"/>
    </location>
</feature>
<reference evidence="4" key="2">
    <citation type="submission" date="2021-04" db="EMBL/GenBank/DDBJ databases">
        <authorList>
            <person name="Gilroy R."/>
        </authorList>
    </citation>
    <scope>NUCLEOTIDE SEQUENCE</scope>
    <source>
        <strain evidence="4">ChiBcec8-14828</strain>
    </source>
</reference>
<evidence type="ECO:0000313" key="4">
    <source>
        <dbReference type="EMBL" id="HJB40064.1"/>
    </source>
</evidence>
<organism evidence="4 5">
    <name type="scientific">Candidatus Ruthenibacterium avium</name>
    <dbReference type="NCBI Taxonomy" id="2838751"/>
    <lineage>
        <taxon>Bacteria</taxon>
        <taxon>Bacillati</taxon>
        <taxon>Bacillota</taxon>
        <taxon>Clostridia</taxon>
        <taxon>Eubacteriales</taxon>
        <taxon>Oscillospiraceae</taxon>
        <taxon>Ruthenibacterium</taxon>
    </lineage>
</organism>
<comment type="cofactor">
    <cofactor evidence="1">
        <name>pyridoxal 5'-phosphate</name>
        <dbReference type="ChEBI" id="CHEBI:597326"/>
    </cofactor>
</comment>
<dbReference type="InterPro" id="IPR036052">
    <property type="entry name" value="TrpB-like_PALP_sf"/>
</dbReference>
<evidence type="ECO:0000259" key="3">
    <source>
        <dbReference type="Pfam" id="PF00291"/>
    </source>
</evidence>
<dbReference type="EMBL" id="DWYA01000057">
    <property type="protein sequence ID" value="HJB40064.1"/>
    <property type="molecule type" value="Genomic_DNA"/>
</dbReference>
<gene>
    <name evidence="4" type="ORF">H9943_06670</name>
</gene>
<dbReference type="PANTHER" id="PTHR10314">
    <property type="entry name" value="CYSTATHIONINE BETA-SYNTHASE"/>
    <property type="match status" value="1"/>
</dbReference>